<dbReference type="AlphaFoldDB" id="A0A2V1KAF9"/>
<sequence length="107" mass="11430">MADEWQVEQGTGWIPLAGFGQINPRRDNEEGGRTYFTAQTANGEYAKATGDSIAGGPETWDYGLDQPFLLVDSSGNCVEVMIALLEGGRYAVKSKPGSWPITEAGAS</sequence>
<proteinExistence type="predicted"/>
<evidence type="ECO:0000313" key="2">
    <source>
        <dbReference type="Proteomes" id="UP000245283"/>
    </source>
</evidence>
<dbReference type="OrthoDB" id="5194471at2"/>
<protein>
    <submittedName>
        <fullName evidence="1">Uncharacterized protein</fullName>
    </submittedName>
</protein>
<reference evidence="2" key="1">
    <citation type="submission" date="2018-05" db="EMBL/GenBank/DDBJ databases">
        <authorList>
            <person name="Li Y."/>
        </authorList>
    </citation>
    <scope>NUCLEOTIDE SEQUENCE [LARGE SCALE GENOMIC DNA]</scope>
    <source>
        <strain evidence="2">sk1b4</strain>
    </source>
</reference>
<keyword evidence="2" id="KW-1185">Reference proteome</keyword>
<dbReference type="Proteomes" id="UP000245283">
    <property type="component" value="Unassembled WGS sequence"/>
</dbReference>
<gene>
    <name evidence="1" type="ORF">DD236_02615</name>
</gene>
<dbReference type="RefSeq" id="WP_109092800.1">
    <property type="nucleotide sequence ID" value="NZ_QETB01000001.1"/>
</dbReference>
<organism evidence="1 2">
    <name type="scientific">Ancrocorticia populi</name>
    <dbReference type="NCBI Taxonomy" id="2175228"/>
    <lineage>
        <taxon>Bacteria</taxon>
        <taxon>Bacillati</taxon>
        <taxon>Actinomycetota</taxon>
        <taxon>Actinomycetes</taxon>
        <taxon>Actinomycetales</taxon>
        <taxon>Actinomycetaceae</taxon>
        <taxon>Ancrocorticia</taxon>
    </lineage>
</organism>
<dbReference type="EMBL" id="QETB01000001">
    <property type="protein sequence ID" value="PWF27300.1"/>
    <property type="molecule type" value="Genomic_DNA"/>
</dbReference>
<comment type="caution">
    <text evidence="1">The sequence shown here is derived from an EMBL/GenBank/DDBJ whole genome shotgun (WGS) entry which is preliminary data.</text>
</comment>
<evidence type="ECO:0000313" key="1">
    <source>
        <dbReference type="EMBL" id="PWF27300.1"/>
    </source>
</evidence>
<name>A0A2V1KAF9_9ACTO</name>
<accession>A0A2V1KAF9</accession>